<dbReference type="Gene3D" id="3.10.430.100">
    <property type="entry name" value="Ribosomal protein L9, C-terminal domain"/>
    <property type="match status" value="1"/>
</dbReference>
<dbReference type="InterPro" id="IPR036791">
    <property type="entry name" value="Ribosomal_bL9_C_sf"/>
</dbReference>
<dbReference type="InterPro" id="IPR020069">
    <property type="entry name" value="Ribosomal_bL9_C"/>
</dbReference>
<keyword evidence="3 7" id="KW-0694">RNA-binding</keyword>
<dbReference type="Proteomes" id="UP000029273">
    <property type="component" value="Unassembled WGS sequence"/>
</dbReference>
<dbReference type="Pfam" id="PF01281">
    <property type="entry name" value="Ribosomal_L9_N"/>
    <property type="match status" value="1"/>
</dbReference>
<comment type="similarity">
    <text evidence="1 7">Belongs to the bacterial ribosomal protein bL9 family.</text>
</comment>
<evidence type="ECO:0000313" key="10">
    <source>
        <dbReference type="Proteomes" id="UP000029273"/>
    </source>
</evidence>
<dbReference type="GO" id="GO:0005840">
    <property type="term" value="C:ribosome"/>
    <property type="evidence" value="ECO:0007669"/>
    <property type="project" value="UniProtKB-KW"/>
</dbReference>
<sequence length="151" mass="16056">MEIILLDKVENLGGLGDKVKVKSGYARNFLIPTGKAKYATPANIAEFEARRAELEKIAAEAKAAAEARRAKIEGMEITLTALAGAEGKLFGSIGTQDIAEAVSAAGVEIERKEVRLPEGALRQVGEYEVELHLHSDVNVAIKVVINGESAS</sequence>
<dbReference type="GO" id="GO:0006412">
    <property type="term" value="P:translation"/>
    <property type="evidence" value="ECO:0007669"/>
    <property type="project" value="UniProtKB-UniRule"/>
</dbReference>
<keyword evidence="4 7" id="KW-0689">Ribosomal protein</keyword>
<dbReference type="InterPro" id="IPR036935">
    <property type="entry name" value="Ribosomal_bL9_N_sf"/>
</dbReference>
<dbReference type="InterPro" id="IPR000244">
    <property type="entry name" value="Ribosomal_bL9"/>
</dbReference>
<evidence type="ECO:0000256" key="2">
    <source>
        <dbReference type="ARBA" id="ARBA00022730"/>
    </source>
</evidence>
<dbReference type="PROSITE" id="PS00651">
    <property type="entry name" value="RIBOSOMAL_L9"/>
    <property type="match status" value="1"/>
</dbReference>
<dbReference type="STRING" id="160660.BJI67_04880"/>
<dbReference type="GO" id="GO:1990904">
    <property type="term" value="C:ribonucleoprotein complex"/>
    <property type="evidence" value="ECO:0007669"/>
    <property type="project" value="UniProtKB-KW"/>
</dbReference>
<dbReference type="PANTHER" id="PTHR21368">
    <property type="entry name" value="50S RIBOSOMAL PROTEIN L9"/>
    <property type="match status" value="1"/>
</dbReference>
<name>A0A1A6C2F5_9GAMM</name>
<dbReference type="OrthoDB" id="9788336at2"/>
<evidence type="ECO:0000256" key="1">
    <source>
        <dbReference type="ARBA" id="ARBA00010605"/>
    </source>
</evidence>
<dbReference type="RefSeq" id="WP_038091154.1">
    <property type="nucleotide sequence ID" value="NZ_JQSG02000006.1"/>
</dbReference>
<dbReference type="Gene3D" id="3.40.5.10">
    <property type="entry name" value="Ribosomal protein L9, N-terminal domain"/>
    <property type="match status" value="1"/>
</dbReference>
<comment type="function">
    <text evidence="7">Binds to the 23S rRNA.</text>
</comment>
<dbReference type="SUPFAM" id="SSF55658">
    <property type="entry name" value="L9 N-domain-like"/>
    <property type="match status" value="1"/>
</dbReference>
<evidence type="ECO:0000256" key="6">
    <source>
        <dbReference type="ARBA" id="ARBA00035292"/>
    </source>
</evidence>
<dbReference type="EMBL" id="JQSG02000006">
    <property type="protein sequence ID" value="OBS08730.1"/>
    <property type="molecule type" value="Genomic_DNA"/>
</dbReference>
<evidence type="ECO:0000259" key="8">
    <source>
        <dbReference type="PROSITE" id="PS00651"/>
    </source>
</evidence>
<keyword evidence="2 7" id="KW-0699">rRNA-binding</keyword>
<dbReference type="InterPro" id="IPR009027">
    <property type="entry name" value="Ribosomal_bL9/RNase_H1_N"/>
</dbReference>
<feature type="domain" description="Ribosomal protein L9" evidence="8">
    <location>
        <begin position="13"/>
        <end position="40"/>
    </location>
</feature>
<dbReference type="Pfam" id="PF03948">
    <property type="entry name" value="Ribosomal_L9_C"/>
    <property type="match status" value="1"/>
</dbReference>
<proteinExistence type="inferred from homology"/>
<dbReference type="InterPro" id="IPR020070">
    <property type="entry name" value="Ribosomal_bL9_N"/>
</dbReference>
<dbReference type="SUPFAM" id="SSF55653">
    <property type="entry name" value="Ribosomal protein L9 C-domain"/>
    <property type="match status" value="1"/>
</dbReference>
<dbReference type="InterPro" id="IPR020594">
    <property type="entry name" value="Ribosomal_bL9_bac/chp"/>
</dbReference>
<organism evidence="9 10">
    <name type="scientific">Acidihalobacter prosperus</name>
    <dbReference type="NCBI Taxonomy" id="160660"/>
    <lineage>
        <taxon>Bacteria</taxon>
        <taxon>Pseudomonadati</taxon>
        <taxon>Pseudomonadota</taxon>
        <taxon>Gammaproteobacteria</taxon>
        <taxon>Chromatiales</taxon>
        <taxon>Ectothiorhodospiraceae</taxon>
        <taxon>Acidihalobacter</taxon>
    </lineage>
</organism>
<keyword evidence="5 7" id="KW-0687">Ribonucleoprotein</keyword>
<reference evidence="9 10" key="1">
    <citation type="journal article" date="2014" name="Genome Announc.">
        <title>Draft Genome Sequence of the Iron-Oxidizing, Acidophilic, and Halotolerant 'Thiobacillus prosperus' Type Strain DSM 5130.</title>
        <authorList>
            <person name="Ossandon F.J."/>
            <person name="Cardenas J.P."/>
            <person name="Corbett M."/>
            <person name="Quatrini R."/>
            <person name="Holmes D.S."/>
            <person name="Watkin E."/>
        </authorList>
    </citation>
    <scope>NUCLEOTIDE SEQUENCE [LARGE SCALE GENOMIC DNA]</scope>
    <source>
        <strain evidence="9 10">DSM 5130</strain>
    </source>
</reference>
<dbReference type="GO" id="GO:0019843">
    <property type="term" value="F:rRNA binding"/>
    <property type="evidence" value="ECO:0007669"/>
    <property type="project" value="UniProtKB-UniRule"/>
</dbReference>
<dbReference type="GO" id="GO:0003735">
    <property type="term" value="F:structural constituent of ribosome"/>
    <property type="evidence" value="ECO:0007669"/>
    <property type="project" value="InterPro"/>
</dbReference>
<evidence type="ECO:0000313" key="9">
    <source>
        <dbReference type="EMBL" id="OBS08730.1"/>
    </source>
</evidence>
<evidence type="ECO:0000256" key="3">
    <source>
        <dbReference type="ARBA" id="ARBA00022884"/>
    </source>
</evidence>
<evidence type="ECO:0000256" key="7">
    <source>
        <dbReference type="HAMAP-Rule" id="MF_00503"/>
    </source>
</evidence>
<comment type="caution">
    <text evidence="9">The sequence shown here is derived from an EMBL/GenBank/DDBJ whole genome shotgun (WGS) entry which is preliminary data.</text>
</comment>
<accession>A0A1A6C2F5</accession>
<evidence type="ECO:0000256" key="4">
    <source>
        <dbReference type="ARBA" id="ARBA00022980"/>
    </source>
</evidence>
<dbReference type="NCBIfam" id="TIGR00158">
    <property type="entry name" value="L9"/>
    <property type="match status" value="1"/>
</dbReference>
<dbReference type="AlphaFoldDB" id="A0A1A6C2F5"/>
<dbReference type="HAMAP" id="MF_00503">
    <property type="entry name" value="Ribosomal_bL9"/>
    <property type="match status" value="1"/>
</dbReference>
<protein>
    <recommendedName>
        <fullName evidence="6 7">Large ribosomal subunit protein bL9</fullName>
    </recommendedName>
</protein>
<keyword evidence="10" id="KW-1185">Reference proteome</keyword>
<gene>
    <name evidence="7" type="primary">rplI</name>
    <name evidence="9" type="ORF">Thpro_022980</name>
</gene>
<evidence type="ECO:0000256" key="5">
    <source>
        <dbReference type="ARBA" id="ARBA00023274"/>
    </source>
</evidence>